<dbReference type="InterPro" id="IPR052019">
    <property type="entry name" value="F420H2_bilvrd_red/Heme_oxyg"/>
</dbReference>
<evidence type="ECO:0000313" key="4">
    <source>
        <dbReference type="Proteomes" id="UP000250462"/>
    </source>
</evidence>
<reference evidence="3 4" key="1">
    <citation type="submission" date="2018-06" db="EMBL/GenBank/DDBJ databases">
        <title>Phytoactinopolyspora halophila sp. nov., a novel halophilic actinomycete isolated from a saline soil in China.</title>
        <authorList>
            <person name="Tang S.-K."/>
        </authorList>
    </citation>
    <scope>NUCLEOTIDE SEQUENCE [LARGE SCALE GENOMIC DNA]</scope>
    <source>
        <strain evidence="3 4">YIM 96934</strain>
    </source>
</reference>
<dbReference type="RefSeq" id="WP_112258400.1">
    <property type="nucleotide sequence ID" value="NZ_QMIG01000009.1"/>
</dbReference>
<comment type="caution">
    <text evidence="3">The sequence shown here is derived from an EMBL/GenBank/DDBJ whole genome shotgun (WGS) entry which is preliminary data.</text>
</comment>
<evidence type="ECO:0000313" key="3">
    <source>
        <dbReference type="EMBL" id="RAW14206.1"/>
    </source>
</evidence>
<accession>A0A329QPW2</accession>
<protein>
    <submittedName>
        <fullName evidence="3">TIGR03668 family PPOX class F420-dependent oxidoreductase</fullName>
    </submittedName>
</protein>
<dbReference type="SUPFAM" id="SSF50475">
    <property type="entry name" value="FMN-binding split barrel"/>
    <property type="match status" value="1"/>
</dbReference>
<dbReference type="InterPro" id="IPR019967">
    <property type="entry name" value="F420-dep_enz_PPOX_Rv0121"/>
</dbReference>
<dbReference type="GO" id="GO:0070967">
    <property type="term" value="F:coenzyme F420 binding"/>
    <property type="evidence" value="ECO:0007669"/>
    <property type="project" value="TreeGrafter"/>
</dbReference>
<keyword evidence="1" id="KW-0560">Oxidoreductase</keyword>
<proteinExistence type="predicted"/>
<dbReference type="PANTHER" id="PTHR35176">
    <property type="entry name" value="HEME OXYGENASE HI_0854-RELATED"/>
    <property type="match status" value="1"/>
</dbReference>
<name>A0A329QPW2_9ACTN</name>
<evidence type="ECO:0000256" key="1">
    <source>
        <dbReference type="ARBA" id="ARBA00023002"/>
    </source>
</evidence>
<dbReference type="EMBL" id="QMIG01000009">
    <property type="protein sequence ID" value="RAW14206.1"/>
    <property type="molecule type" value="Genomic_DNA"/>
</dbReference>
<feature type="domain" description="Pyridoxamine 5'-phosphate oxidase N-terminal" evidence="2">
    <location>
        <begin position="6"/>
        <end position="135"/>
    </location>
</feature>
<keyword evidence="4" id="KW-1185">Reference proteome</keyword>
<dbReference type="GO" id="GO:0005829">
    <property type="term" value="C:cytosol"/>
    <property type="evidence" value="ECO:0007669"/>
    <property type="project" value="TreeGrafter"/>
</dbReference>
<dbReference type="NCBIfam" id="TIGR03668">
    <property type="entry name" value="Rv0121_F420"/>
    <property type="match status" value="1"/>
</dbReference>
<dbReference type="PANTHER" id="PTHR35176:SF2">
    <property type="entry name" value="F420H(2)-DEPENDENT REDUCTASE RV1155"/>
    <property type="match status" value="1"/>
</dbReference>
<dbReference type="Pfam" id="PF01243">
    <property type="entry name" value="PNPOx_N"/>
    <property type="match status" value="1"/>
</dbReference>
<dbReference type="AlphaFoldDB" id="A0A329QPW2"/>
<dbReference type="Proteomes" id="UP000250462">
    <property type="component" value="Unassembled WGS sequence"/>
</dbReference>
<organism evidence="3 4">
    <name type="scientific">Phytoactinopolyspora halophila</name>
    <dbReference type="NCBI Taxonomy" id="1981511"/>
    <lineage>
        <taxon>Bacteria</taxon>
        <taxon>Bacillati</taxon>
        <taxon>Actinomycetota</taxon>
        <taxon>Actinomycetes</taxon>
        <taxon>Jiangellales</taxon>
        <taxon>Jiangellaceae</taxon>
        <taxon>Phytoactinopolyspora</taxon>
    </lineage>
</organism>
<dbReference type="Gene3D" id="2.30.110.10">
    <property type="entry name" value="Electron Transport, Fmn-binding Protein, Chain A"/>
    <property type="match status" value="1"/>
</dbReference>
<dbReference type="InterPro" id="IPR011576">
    <property type="entry name" value="Pyridox_Oxase_N"/>
</dbReference>
<dbReference type="OrthoDB" id="9812086at2"/>
<evidence type="ECO:0000259" key="2">
    <source>
        <dbReference type="Pfam" id="PF01243"/>
    </source>
</evidence>
<sequence length="139" mass="15659">MRLSVDECRRRASAERVARLATVGDGTKPHIVPVTFVVEGDRFITGVDQKPKSTTRLRRLRNIVENPQVAVLWDHYDDDWSQLWWVRADGHASVVEEDGARDSAADLLTAKYAQYAADPPRGPVIVVEIDSWLGWAYGE</sequence>
<dbReference type="InterPro" id="IPR012349">
    <property type="entry name" value="Split_barrel_FMN-bd"/>
</dbReference>
<gene>
    <name evidence="3" type="ORF">DPM12_11150</name>
</gene>
<dbReference type="GO" id="GO:0016627">
    <property type="term" value="F:oxidoreductase activity, acting on the CH-CH group of donors"/>
    <property type="evidence" value="ECO:0007669"/>
    <property type="project" value="TreeGrafter"/>
</dbReference>